<sequence>MSSENIHLLVLVHGMWGDPCHLAEMHRIIREVRGQQLSEAGPNGERLHAILAETNRADSTYDGIDWGGERVTEEIYEEVKRLEGEGKKVTRFSITGYSLGGLISRYVVGILHQRKFFENVTPVNFNTFATPHIGLPRYRTILSSVFSALGPTLLSRTGEQFYAVDKWSARGRPLLEVMADPNRIFFQALSLFQHIRIYANAVDDTTVPYVTAAIEAEDPFINHRTNGIKIEFDEQYKPLLNSYKLPDVPLPPPARPLPLSPKWFSDITSRPFLPPRLQFSFPWNILIYLAIPLILPLGITLVLTRLALASRASRARVRLLEEDETYTQRLAHIIGQLERDIEDKIADIIEEPSAALQPASVATSRPESPAPLVVDPTSPSASTLVPFPEKVEKAPHPVLLTDLQRNIITWLNTLPGLKKELAFIHPVRNAHGPLICRDVRGFAAHKVGEGVLRHWADHFIM</sequence>
<dbReference type="InterPro" id="IPR007751">
    <property type="entry name" value="DUF676_lipase-like"/>
</dbReference>
<dbReference type="PANTHER" id="PTHR12482">
    <property type="entry name" value="LIPASE ROG1-RELATED-RELATED"/>
    <property type="match status" value="1"/>
</dbReference>
<proteinExistence type="inferred from homology"/>
<gene>
    <name evidence="5" type="ORF">OBBRIDRAFT_765724</name>
</gene>
<dbReference type="InterPro" id="IPR044294">
    <property type="entry name" value="Lipase-like"/>
</dbReference>
<dbReference type="Proteomes" id="UP000250043">
    <property type="component" value="Unassembled WGS sequence"/>
</dbReference>
<feature type="domain" description="DUF676" evidence="4">
    <location>
        <begin position="3"/>
        <end position="211"/>
    </location>
</feature>
<keyword evidence="3" id="KW-1133">Transmembrane helix</keyword>
<evidence type="ECO:0000256" key="3">
    <source>
        <dbReference type="SAM" id="Phobius"/>
    </source>
</evidence>
<keyword evidence="3" id="KW-0472">Membrane</keyword>
<accession>A0A8E2J764</accession>
<evidence type="ECO:0000256" key="1">
    <source>
        <dbReference type="ARBA" id="ARBA00007920"/>
    </source>
</evidence>
<feature type="transmembrane region" description="Helical" evidence="3">
    <location>
        <begin position="285"/>
        <end position="308"/>
    </location>
</feature>
<evidence type="ECO:0000313" key="6">
    <source>
        <dbReference type="Proteomes" id="UP000250043"/>
    </source>
</evidence>
<name>A0A8E2J764_9APHY</name>
<dbReference type="AlphaFoldDB" id="A0A8E2J764"/>
<feature type="region of interest" description="Disordered" evidence="2">
    <location>
        <begin position="357"/>
        <end position="377"/>
    </location>
</feature>
<dbReference type="Gene3D" id="3.40.50.1820">
    <property type="entry name" value="alpha/beta hydrolase"/>
    <property type="match status" value="1"/>
</dbReference>
<dbReference type="Pfam" id="PF05057">
    <property type="entry name" value="DUF676"/>
    <property type="match status" value="1"/>
</dbReference>
<organism evidence="5 6">
    <name type="scientific">Obba rivulosa</name>
    <dbReference type="NCBI Taxonomy" id="1052685"/>
    <lineage>
        <taxon>Eukaryota</taxon>
        <taxon>Fungi</taxon>
        <taxon>Dikarya</taxon>
        <taxon>Basidiomycota</taxon>
        <taxon>Agaricomycotina</taxon>
        <taxon>Agaricomycetes</taxon>
        <taxon>Polyporales</taxon>
        <taxon>Gelatoporiaceae</taxon>
        <taxon>Obba</taxon>
    </lineage>
</organism>
<dbReference type="PANTHER" id="PTHR12482:SF62">
    <property type="entry name" value="LIPASE ROG1-RELATED"/>
    <property type="match status" value="1"/>
</dbReference>
<evidence type="ECO:0000259" key="4">
    <source>
        <dbReference type="Pfam" id="PF05057"/>
    </source>
</evidence>
<keyword evidence="3" id="KW-0812">Transmembrane</keyword>
<comment type="similarity">
    <text evidence="1">Belongs to the putative lipase ROG1 family.</text>
</comment>
<dbReference type="InterPro" id="IPR029058">
    <property type="entry name" value="AB_hydrolase_fold"/>
</dbReference>
<reference evidence="5 6" key="1">
    <citation type="submission" date="2016-07" db="EMBL/GenBank/DDBJ databases">
        <title>Draft genome of the white-rot fungus Obba rivulosa 3A-2.</title>
        <authorList>
            <consortium name="DOE Joint Genome Institute"/>
            <person name="Miettinen O."/>
            <person name="Riley R."/>
            <person name="Acob R."/>
            <person name="Barry K."/>
            <person name="Cullen D."/>
            <person name="De Vries R."/>
            <person name="Hainaut M."/>
            <person name="Hatakka A."/>
            <person name="Henrissat B."/>
            <person name="Hilden K."/>
            <person name="Kuo R."/>
            <person name="Labutti K."/>
            <person name="Lipzen A."/>
            <person name="Makela M.R."/>
            <person name="Sandor L."/>
            <person name="Spatafora J.W."/>
            <person name="Grigoriev I.V."/>
            <person name="Hibbett D.S."/>
        </authorList>
    </citation>
    <scope>NUCLEOTIDE SEQUENCE [LARGE SCALE GENOMIC DNA]</scope>
    <source>
        <strain evidence="5 6">3A-2</strain>
    </source>
</reference>
<dbReference type="OrthoDB" id="273452at2759"/>
<evidence type="ECO:0000313" key="5">
    <source>
        <dbReference type="EMBL" id="OCH96230.1"/>
    </source>
</evidence>
<keyword evidence="6" id="KW-1185">Reference proteome</keyword>
<dbReference type="EMBL" id="KV722331">
    <property type="protein sequence ID" value="OCH96230.1"/>
    <property type="molecule type" value="Genomic_DNA"/>
</dbReference>
<dbReference type="SUPFAM" id="SSF53474">
    <property type="entry name" value="alpha/beta-Hydrolases"/>
    <property type="match status" value="1"/>
</dbReference>
<evidence type="ECO:0000256" key="2">
    <source>
        <dbReference type="SAM" id="MobiDB-lite"/>
    </source>
</evidence>
<protein>
    <submittedName>
        <fullName evidence="5">DUF676-domain-containing protein</fullName>
    </submittedName>
</protein>